<comment type="caution">
    <text evidence="1">The sequence shown here is derived from an EMBL/GenBank/DDBJ whole genome shotgun (WGS) entry which is preliminary data.</text>
</comment>
<dbReference type="OrthoDB" id="2896730at2759"/>
<evidence type="ECO:0000313" key="2">
    <source>
        <dbReference type="Proteomes" id="UP000017559"/>
    </source>
</evidence>
<gene>
    <name evidence="1" type="ORF">Moror_5853</name>
</gene>
<reference evidence="1 2" key="1">
    <citation type="journal article" date="2014" name="BMC Genomics">
        <title>Genome and secretome analysis of the hemibiotrophic fungal pathogen, Moniliophthora roreri, which causes frosty pod rot disease of cacao: mechanisms of the biotrophic and necrotrophic phases.</title>
        <authorList>
            <person name="Meinhardt L.W."/>
            <person name="Costa G.G.L."/>
            <person name="Thomazella D.P.T."/>
            <person name="Teixeira P.J.P.L."/>
            <person name="Carazzolle M.F."/>
            <person name="Schuster S.C."/>
            <person name="Carlson J.E."/>
            <person name="Guiltinan M.J."/>
            <person name="Mieczkowski P."/>
            <person name="Farmer A."/>
            <person name="Ramaraj T."/>
            <person name="Crozier J."/>
            <person name="Davis R.E."/>
            <person name="Shao J."/>
            <person name="Melnick R.L."/>
            <person name="Pereira G.A.G."/>
            <person name="Bailey B.A."/>
        </authorList>
    </citation>
    <scope>NUCLEOTIDE SEQUENCE [LARGE SCALE GENOMIC DNA]</scope>
    <source>
        <strain evidence="1 2">MCA 2997</strain>
    </source>
</reference>
<dbReference type="KEGG" id="mrr:Moror_5853"/>
<protein>
    <submittedName>
        <fullName evidence="1">Uncharacterized protein</fullName>
    </submittedName>
</protein>
<keyword evidence="2" id="KW-1185">Reference proteome</keyword>
<dbReference type="Proteomes" id="UP000017559">
    <property type="component" value="Unassembled WGS sequence"/>
</dbReference>
<dbReference type="HOGENOM" id="CLU_1326698_0_0_1"/>
<proteinExistence type="predicted"/>
<organism evidence="1 2">
    <name type="scientific">Moniliophthora roreri (strain MCA 2997)</name>
    <name type="common">Cocoa frosty pod rot fungus</name>
    <name type="synonym">Crinipellis roreri</name>
    <dbReference type="NCBI Taxonomy" id="1381753"/>
    <lineage>
        <taxon>Eukaryota</taxon>
        <taxon>Fungi</taxon>
        <taxon>Dikarya</taxon>
        <taxon>Basidiomycota</taxon>
        <taxon>Agaricomycotina</taxon>
        <taxon>Agaricomycetes</taxon>
        <taxon>Agaricomycetidae</taxon>
        <taxon>Agaricales</taxon>
        <taxon>Marasmiineae</taxon>
        <taxon>Marasmiaceae</taxon>
        <taxon>Moniliophthora</taxon>
    </lineage>
</organism>
<accession>V2X369</accession>
<name>V2X369_MONRO</name>
<dbReference type="EMBL" id="AWSO01000822">
    <property type="protein sequence ID" value="ESK87206.1"/>
    <property type="molecule type" value="Genomic_DNA"/>
</dbReference>
<dbReference type="AlphaFoldDB" id="V2X369"/>
<sequence>MTATKDSVLLYTTHRALLPEVPSLVDQLNQPNRQFTQPYNLPDVIQPAPFPNEDQIGASLDILNEKHHSWIAQNDLDVNMAPNASLFIVADKDTLDNRTVQVVYLGSDVENDERGYAAKPDFCCGTGVHHDRRRPTMDGTNSCIKRRRMVGLYRRHRRIVSLRTVSGKGIEEYFNGPCIVSPMHPQRTHTTICMRAEQYQGTLCSKG</sequence>
<evidence type="ECO:0000313" key="1">
    <source>
        <dbReference type="EMBL" id="ESK87206.1"/>
    </source>
</evidence>